<dbReference type="AlphaFoldDB" id="A0AAV4WIE6"/>
<keyword evidence="3" id="KW-1185">Reference proteome</keyword>
<proteinExistence type="predicted"/>
<evidence type="ECO:0000256" key="1">
    <source>
        <dbReference type="SAM" id="Phobius"/>
    </source>
</evidence>
<protein>
    <submittedName>
        <fullName evidence="2">Uncharacterized protein</fullName>
    </submittedName>
</protein>
<name>A0AAV4WIE6_9ARAC</name>
<comment type="caution">
    <text evidence="2">The sequence shown here is derived from an EMBL/GenBank/DDBJ whole genome shotgun (WGS) entry which is preliminary data.</text>
</comment>
<keyword evidence="1" id="KW-0472">Membrane</keyword>
<evidence type="ECO:0000313" key="2">
    <source>
        <dbReference type="EMBL" id="GIY81999.1"/>
    </source>
</evidence>
<evidence type="ECO:0000313" key="3">
    <source>
        <dbReference type="Proteomes" id="UP001054837"/>
    </source>
</evidence>
<reference evidence="2 3" key="1">
    <citation type="submission" date="2021-06" db="EMBL/GenBank/DDBJ databases">
        <title>Caerostris darwini draft genome.</title>
        <authorList>
            <person name="Kono N."/>
            <person name="Arakawa K."/>
        </authorList>
    </citation>
    <scope>NUCLEOTIDE SEQUENCE [LARGE SCALE GENOMIC DNA]</scope>
</reference>
<accession>A0AAV4WIE6</accession>
<feature type="transmembrane region" description="Helical" evidence="1">
    <location>
        <begin position="26"/>
        <end position="49"/>
    </location>
</feature>
<keyword evidence="1" id="KW-1133">Transmembrane helix</keyword>
<dbReference type="EMBL" id="BPLQ01014670">
    <property type="protein sequence ID" value="GIY81999.1"/>
    <property type="molecule type" value="Genomic_DNA"/>
</dbReference>
<dbReference type="Proteomes" id="UP001054837">
    <property type="component" value="Unassembled WGS sequence"/>
</dbReference>
<keyword evidence="1" id="KW-0812">Transmembrane</keyword>
<sequence>MWYLVFATDGEKNCEHSCFFTESSDYILHAVPLFLFYFKSFVGTLFTVLDSTMVNTSSCQGCGPECLQLVS</sequence>
<organism evidence="2 3">
    <name type="scientific">Caerostris darwini</name>
    <dbReference type="NCBI Taxonomy" id="1538125"/>
    <lineage>
        <taxon>Eukaryota</taxon>
        <taxon>Metazoa</taxon>
        <taxon>Ecdysozoa</taxon>
        <taxon>Arthropoda</taxon>
        <taxon>Chelicerata</taxon>
        <taxon>Arachnida</taxon>
        <taxon>Araneae</taxon>
        <taxon>Araneomorphae</taxon>
        <taxon>Entelegynae</taxon>
        <taxon>Araneoidea</taxon>
        <taxon>Araneidae</taxon>
        <taxon>Caerostris</taxon>
    </lineage>
</organism>
<gene>
    <name evidence="2" type="ORF">CDAR_44001</name>
</gene>